<dbReference type="EMBL" id="QROI01000006">
    <property type="protein sequence ID" value="RHL17405.1"/>
    <property type="molecule type" value="Genomic_DNA"/>
</dbReference>
<protein>
    <submittedName>
        <fullName evidence="1">Uncharacterized protein</fullName>
    </submittedName>
</protein>
<name>A0A415JAC0_9BACT</name>
<sequence>MPVPDSIHAGRKDTAGFFSRSVLAFHADAPMISFICQGKFYVPASWNVYSSGWNVEYIPACIFRRIPVQHFR</sequence>
<evidence type="ECO:0000313" key="1">
    <source>
        <dbReference type="EMBL" id="RHL17405.1"/>
    </source>
</evidence>
<evidence type="ECO:0000313" key="2">
    <source>
        <dbReference type="Proteomes" id="UP000284916"/>
    </source>
</evidence>
<dbReference type="AlphaFoldDB" id="A0A415JAC0"/>
<comment type="caution">
    <text evidence="1">The sequence shown here is derived from an EMBL/GenBank/DDBJ whole genome shotgun (WGS) entry which is preliminary data.</text>
</comment>
<organism evidence="1 2">
    <name type="scientific">Phocaeicola plebeius</name>
    <dbReference type="NCBI Taxonomy" id="310297"/>
    <lineage>
        <taxon>Bacteria</taxon>
        <taxon>Pseudomonadati</taxon>
        <taxon>Bacteroidota</taxon>
        <taxon>Bacteroidia</taxon>
        <taxon>Bacteroidales</taxon>
        <taxon>Bacteroidaceae</taxon>
        <taxon>Phocaeicola</taxon>
    </lineage>
</organism>
<accession>A0A415JAC0</accession>
<proteinExistence type="predicted"/>
<dbReference type="Proteomes" id="UP000284916">
    <property type="component" value="Unassembled WGS sequence"/>
</dbReference>
<reference evidence="1 2" key="1">
    <citation type="submission" date="2018-08" db="EMBL/GenBank/DDBJ databases">
        <title>A genome reference for cultivated species of the human gut microbiota.</title>
        <authorList>
            <person name="Zou Y."/>
            <person name="Xue W."/>
            <person name="Luo G."/>
        </authorList>
    </citation>
    <scope>NUCLEOTIDE SEQUENCE [LARGE SCALE GENOMIC DNA]</scope>
    <source>
        <strain evidence="1 2">AF39-11</strain>
    </source>
</reference>
<gene>
    <name evidence="1" type="ORF">DW035_04685</name>
</gene>